<comment type="caution">
    <text evidence="1">The sequence shown here is derived from an EMBL/GenBank/DDBJ whole genome shotgun (WGS) entry which is preliminary data.</text>
</comment>
<reference evidence="1 2" key="1">
    <citation type="submission" date="2020-10" db="EMBL/GenBank/DDBJ databases">
        <title>Ca. Dormibacterota MAGs.</title>
        <authorList>
            <person name="Montgomery K."/>
        </authorList>
    </citation>
    <scope>NUCLEOTIDE SEQUENCE [LARGE SCALE GENOMIC DNA]</scope>
    <source>
        <strain evidence="1">SC8811_S16_3</strain>
    </source>
</reference>
<gene>
    <name evidence="1" type="ORF">JF888_10685</name>
</gene>
<evidence type="ECO:0000313" key="1">
    <source>
        <dbReference type="EMBL" id="MBJ7603639.1"/>
    </source>
</evidence>
<dbReference type="RefSeq" id="WP_338179989.1">
    <property type="nucleotide sequence ID" value="NZ_JAEKNQ010000040.1"/>
</dbReference>
<dbReference type="Proteomes" id="UP000620075">
    <property type="component" value="Unassembled WGS sequence"/>
</dbReference>
<dbReference type="EMBL" id="JAEKNQ010000040">
    <property type="protein sequence ID" value="MBJ7603639.1"/>
    <property type="molecule type" value="Genomic_DNA"/>
</dbReference>
<dbReference type="AlphaFoldDB" id="A0A934KBX0"/>
<evidence type="ECO:0000313" key="2">
    <source>
        <dbReference type="Proteomes" id="UP000620075"/>
    </source>
</evidence>
<name>A0A934KBX0_9BACT</name>
<accession>A0A934KBX0</accession>
<sequence>MTFLIDPPRELEVRTDAAGYPRWLQADPLIGEVEPVQRWLAELDWWSRPVSREYWKVLLGGQLLCEIYRDLEAGGWFVERVYD</sequence>
<proteinExistence type="predicted"/>
<protein>
    <submittedName>
        <fullName evidence="1">Uncharacterized protein</fullName>
    </submittedName>
</protein>
<organism evidence="1 2">
    <name type="scientific">Candidatus Dormiibacter inghamiae</name>
    <dbReference type="NCBI Taxonomy" id="3127013"/>
    <lineage>
        <taxon>Bacteria</taxon>
        <taxon>Bacillati</taxon>
        <taxon>Candidatus Dormiibacterota</taxon>
        <taxon>Candidatus Dormibacteria</taxon>
        <taxon>Candidatus Dormibacterales</taxon>
        <taxon>Candidatus Dormibacteraceae</taxon>
        <taxon>Candidatus Dormiibacter</taxon>
    </lineage>
</organism>